<dbReference type="SMART" id="SM00382">
    <property type="entry name" value="AAA"/>
    <property type="match status" value="1"/>
</dbReference>
<dbReference type="PROSITE" id="PS00211">
    <property type="entry name" value="ABC_TRANSPORTER_1"/>
    <property type="match status" value="1"/>
</dbReference>
<evidence type="ECO:0000256" key="1">
    <source>
        <dbReference type="ARBA" id="ARBA00022448"/>
    </source>
</evidence>
<evidence type="ECO:0000256" key="2">
    <source>
        <dbReference type="ARBA" id="ARBA00022741"/>
    </source>
</evidence>
<dbReference type="PANTHER" id="PTHR24220">
    <property type="entry name" value="IMPORT ATP-BINDING PROTEIN"/>
    <property type="match status" value="1"/>
</dbReference>
<keyword evidence="2" id="KW-0547">Nucleotide-binding</keyword>
<dbReference type="Pfam" id="PF00005">
    <property type="entry name" value="ABC_tran"/>
    <property type="match status" value="1"/>
</dbReference>
<accession>A0ABT3DPN7</accession>
<organism evidence="5 6">
    <name type="scientific">Metabacillus halosaccharovorans</name>
    <dbReference type="NCBI Taxonomy" id="930124"/>
    <lineage>
        <taxon>Bacteria</taxon>
        <taxon>Bacillati</taxon>
        <taxon>Bacillota</taxon>
        <taxon>Bacilli</taxon>
        <taxon>Bacillales</taxon>
        <taxon>Bacillaceae</taxon>
        <taxon>Metabacillus</taxon>
    </lineage>
</organism>
<keyword evidence="3 5" id="KW-0067">ATP-binding</keyword>
<dbReference type="PANTHER" id="PTHR24220:SF692">
    <property type="entry name" value="ABC TRANSPORTER DOMAIN-CONTAINING PROTEIN"/>
    <property type="match status" value="1"/>
</dbReference>
<name>A0ABT3DPN7_9BACI</name>
<dbReference type="InterPro" id="IPR015854">
    <property type="entry name" value="ABC_transpr_LolD-like"/>
</dbReference>
<dbReference type="SUPFAM" id="SSF52540">
    <property type="entry name" value="P-loop containing nucleoside triphosphate hydrolases"/>
    <property type="match status" value="1"/>
</dbReference>
<dbReference type="InterPro" id="IPR017871">
    <property type="entry name" value="ABC_transporter-like_CS"/>
</dbReference>
<keyword evidence="1" id="KW-0813">Transport</keyword>
<evidence type="ECO:0000256" key="3">
    <source>
        <dbReference type="ARBA" id="ARBA00022840"/>
    </source>
</evidence>
<gene>
    <name evidence="5" type="ORF">OIH86_22965</name>
</gene>
<evidence type="ECO:0000313" key="5">
    <source>
        <dbReference type="EMBL" id="MCV9888516.1"/>
    </source>
</evidence>
<comment type="caution">
    <text evidence="5">The sequence shown here is derived from an EMBL/GenBank/DDBJ whole genome shotgun (WGS) entry which is preliminary data.</text>
</comment>
<dbReference type="InterPro" id="IPR003593">
    <property type="entry name" value="AAA+_ATPase"/>
</dbReference>
<dbReference type="Gene3D" id="3.40.50.300">
    <property type="entry name" value="P-loop containing nucleotide triphosphate hydrolases"/>
    <property type="match status" value="1"/>
</dbReference>
<dbReference type="InterPro" id="IPR017911">
    <property type="entry name" value="MacB-like_ATP-bd"/>
</dbReference>
<dbReference type="PROSITE" id="PS50893">
    <property type="entry name" value="ABC_TRANSPORTER_2"/>
    <property type="match status" value="1"/>
</dbReference>
<evidence type="ECO:0000259" key="4">
    <source>
        <dbReference type="PROSITE" id="PS50893"/>
    </source>
</evidence>
<evidence type="ECO:0000313" key="6">
    <source>
        <dbReference type="Proteomes" id="UP001526147"/>
    </source>
</evidence>
<sequence length="242" mass="26839">MIEIKNMKKSYELGDEIVHALQDVSLQIYEGDFLSIIGPSGSGKSTFMNMLGCLDIPDSGEYLLDGKNVATMKDIELAMVRNVKIGFIFQHFNLLNKLTALENVELPLVYRGLGAKERREKAAACLDLVGLNGRYQHLPTQLSGGQQQRVAIARALAGNPSVLLADEPTGALDSKTSNEVLQLLKELNEKGHVIILITHDLEVAKQAKRVIRIHDGKVFENGGDWFEPARIDQDGVKEYQRQ</sequence>
<dbReference type="InterPro" id="IPR027417">
    <property type="entry name" value="P-loop_NTPase"/>
</dbReference>
<proteinExistence type="predicted"/>
<dbReference type="Proteomes" id="UP001526147">
    <property type="component" value="Unassembled WGS sequence"/>
</dbReference>
<dbReference type="CDD" id="cd03255">
    <property type="entry name" value="ABC_MJ0796_LolCDE_FtsE"/>
    <property type="match status" value="1"/>
</dbReference>
<dbReference type="GO" id="GO:0005524">
    <property type="term" value="F:ATP binding"/>
    <property type="evidence" value="ECO:0007669"/>
    <property type="project" value="UniProtKB-KW"/>
</dbReference>
<keyword evidence="6" id="KW-1185">Reference proteome</keyword>
<protein>
    <submittedName>
        <fullName evidence="5">ABC transporter ATP-binding protein</fullName>
    </submittedName>
</protein>
<reference evidence="5 6" key="1">
    <citation type="submission" date="2022-10" db="EMBL/GenBank/DDBJ databases">
        <title>Draft genome assembly of moderately radiation resistant bacterium Metabacillus halosaccharovorans.</title>
        <authorList>
            <person name="Pal S."/>
            <person name="Gopinathan A."/>
        </authorList>
    </citation>
    <scope>NUCLEOTIDE SEQUENCE [LARGE SCALE GENOMIC DNA]</scope>
    <source>
        <strain evidence="5 6">VITHBRA001</strain>
    </source>
</reference>
<feature type="domain" description="ABC transporter" evidence="4">
    <location>
        <begin position="2"/>
        <end position="240"/>
    </location>
</feature>
<dbReference type="EMBL" id="JAOYEY010000051">
    <property type="protein sequence ID" value="MCV9888516.1"/>
    <property type="molecule type" value="Genomic_DNA"/>
</dbReference>
<dbReference type="InterPro" id="IPR003439">
    <property type="entry name" value="ABC_transporter-like_ATP-bd"/>
</dbReference>